<evidence type="ECO:0000313" key="1">
    <source>
        <dbReference type="EMBL" id="NMG46416.1"/>
    </source>
</evidence>
<dbReference type="EMBL" id="WTVN01000071">
    <property type="protein sequence ID" value="NMG46416.1"/>
    <property type="molecule type" value="Genomic_DNA"/>
</dbReference>
<dbReference type="Proteomes" id="UP000623795">
    <property type="component" value="Unassembled WGS sequence"/>
</dbReference>
<reference evidence="1 2" key="1">
    <citation type="submission" date="2019-12" db="EMBL/GenBank/DDBJ databases">
        <title>Comparative genomics gives insights into the taxonomy of the Azoarcus-Aromatoleum group and reveals separate origins of nif in the plant-associated Azoarcus and non-plant-associated Aromatoleum sub-groups.</title>
        <authorList>
            <person name="Lafos M."/>
            <person name="Maluk M."/>
            <person name="Batista M."/>
            <person name="Junghare M."/>
            <person name="Carmona M."/>
            <person name="Faoro H."/>
            <person name="Cruz L.M."/>
            <person name="Battistoni F."/>
            <person name="De Souza E."/>
            <person name="Pedrosa F."/>
            <person name="Chen W.-M."/>
            <person name="Poole P.S."/>
            <person name="Dixon R.A."/>
            <person name="James E.K."/>
        </authorList>
    </citation>
    <scope>NUCLEOTIDE SEQUENCE [LARGE SCALE GENOMIC DNA]</scope>
    <source>
        <strain evidence="1 2">Td21</strain>
    </source>
</reference>
<protein>
    <submittedName>
        <fullName evidence="1">Uncharacterized protein</fullName>
    </submittedName>
</protein>
<proteinExistence type="predicted"/>
<sequence>MSREDDFELDRRARRVAGEKGISYSQALEYCAMQAALPPIGFSGQTAMSDAQLDAAARHCALQDGVSYAEALMRVAGAGPFGPAEFRCSLGGIVSFAGSDSMNYAASSASVMESQWIEIFKAGTHVSSDGQALTFTANDIKAIADGYRPEVREAPLVEGHPPMNAPSYGWVAKLMATPAGQLLMRVKQVEAAFAERVKAGRFKKRSAAFYPLDATGNPTPGQFYLRHVGFLGAHQPALPGMGDIDFSPAR</sequence>
<gene>
    <name evidence="1" type="ORF">GPA22_22110</name>
</gene>
<name>A0ABX1Q7T1_9RHOO</name>
<dbReference type="RefSeq" id="WP_169258239.1">
    <property type="nucleotide sequence ID" value="NZ_WTVN01000071.1"/>
</dbReference>
<comment type="caution">
    <text evidence="1">The sequence shown here is derived from an EMBL/GenBank/DDBJ whole genome shotgun (WGS) entry which is preliminary data.</text>
</comment>
<accession>A0ABX1Q7T1</accession>
<evidence type="ECO:0000313" key="2">
    <source>
        <dbReference type="Proteomes" id="UP000623795"/>
    </source>
</evidence>
<organism evidence="1 2">
    <name type="scientific">Aromatoleum toluvorans</name>
    <dbReference type="NCBI Taxonomy" id="92002"/>
    <lineage>
        <taxon>Bacteria</taxon>
        <taxon>Pseudomonadati</taxon>
        <taxon>Pseudomonadota</taxon>
        <taxon>Betaproteobacteria</taxon>
        <taxon>Rhodocyclales</taxon>
        <taxon>Rhodocyclaceae</taxon>
        <taxon>Aromatoleum</taxon>
    </lineage>
</organism>
<keyword evidence="2" id="KW-1185">Reference proteome</keyword>